<dbReference type="AlphaFoldDB" id="A0AA40TTJ7"/>
<sequence length="39" mass="4381">MEALDGLGGEPHFELVLHQLVWHRVKVAIDLNVIVDMDA</sequence>
<name>A0AA40TTJ7_9PSED</name>
<proteinExistence type="predicted"/>
<reference evidence="1 2" key="1">
    <citation type="submission" date="2015-09" db="EMBL/GenBank/DDBJ databases">
        <title>Genome announcement of multiple Pseudomonas syringae strains.</title>
        <authorList>
            <person name="Thakur S."/>
            <person name="Wang P.W."/>
            <person name="Gong Y."/>
            <person name="Weir B.S."/>
            <person name="Guttman D.S."/>
        </authorList>
    </citation>
    <scope>NUCLEOTIDE SEQUENCE [LARGE SCALE GENOMIC DNA]</scope>
    <source>
        <strain evidence="1 2">ICMP9151</strain>
    </source>
</reference>
<dbReference type="EMBL" id="LJRO01000378">
    <property type="protein sequence ID" value="KPY94616.1"/>
    <property type="molecule type" value="Genomic_DNA"/>
</dbReference>
<evidence type="ECO:0000313" key="2">
    <source>
        <dbReference type="Proteomes" id="UP000050523"/>
    </source>
</evidence>
<dbReference type="GO" id="GO:0005524">
    <property type="term" value="F:ATP binding"/>
    <property type="evidence" value="ECO:0007669"/>
    <property type="project" value="UniProtKB-KW"/>
</dbReference>
<protein>
    <submittedName>
        <fullName evidence="1">ABC transporter ATP-binding protein</fullName>
    </submittedName>
</protein>
<keyword evidence="1" id="KW-0067">ATP-binding</keyword>
<comment type="caution">
    <text evidence="1">The sequence shown here is derived from an EMBL/GenBank/DDBJ whole genome shotgun (WGS) entry which is preliminary data.</text>
</comment>
<keyword evidence="1" id="KW-0547">Nucleotide-binding</keyword>
<dbReference type="Proteomes" id="UP000050523">
    <property type="component" value="Unassembled WGS sequence"/>
</dbReference>
<organism evidence="1 2">
    <name type="scientific">Pseudomonas tremae</name>
    <dbReference type="NCBI Taxonomy" id="200454"/>
    <lineage>
        <taxon>Bacteria</taxon>
        <taxon>Pseudomonadati</taxon>
        <taxon>Pseudomonadota</taxon>
        <taxon>Gammaproteobacteria</taxon>
        <taxon>Pseudomonadales</taxon>
        <taxon>Pseudomonadaceae</taxon>
        <taxon>Pseudomonas</taxon>
    </lineage>
</organism>
<evidence type="ECO:0000313" key="1">
    <source>
        <dbReference type="EMBL" id="KPY94616.1"/>
    </source>
</evidence>
<accession>A0AA40TTJ7</accession>
<gene>
    <name evidence="1" type="ORF">ALO43_200112</name>
</gene>